<gene>
    <name evidence="2" type="ORF">HannXRQ_Chr14g0429361</name>
    <name evidence="1" type="ORF">HanXRQr2_Chr14g0622491</name>
</gene>
<reference evidence="1 3" key="1">
    <citation type="journal article" date="2017" name="Nature">
        <title>The sunflower genome provides insights into oil metabolism, flowering and Asterid evolution.</title>
        <authorList>
            <person name="Badouin H."/>
            <person name="Gouzy J."/>
            <person name="Grassa C.J."/>
            <person name="Murat F."/>
            <person name="Staton S.E."/>
            <person name="Cottret L."/>
            <person name="Lelandais-Briere C."/>
            <person name="Owens G.L."/>
            <person name="Carrere S."/>
            <person name="Mayjonade B."/>
            <person name="Legrand L."/>
            <person name="Gill N."/>
            <person name="Kane N.C."/>
            <person name="Bowers J.E."/>
            <person name="Hubner S."/>
            <person name="Bellec A."/>
            <person name="Berard A."/>
            <person name="Berges H."/>
            <person name="Blanchet N."/>
            <person name="Boniface M.C."/>
            <person name="Brunel D."/>
            <person name="Catrice O."/>
            <person name="Chaidir N."/>
            <person name="Claudel C."/>
            <person name="Donnadieu C."/>
            <person name="Faraut T."/>
            <person name="Fievet G."/>
            <person name="Helmstetter N."/>
            <person name="King M."/>
            <person name="Knapp S.J."/>
            <person name="Lai Z."/>
            <person name="Le Paslier M.C."/>
            <person name="Lippi Y."/>
            <person name="Lorenzon L."/>
            <person name="Mandel J.R."/>
            <person name="Marage G."/>
            <person name="Marchand G."/>
            <person name="Marquand E."/>
            <person name="Bret-Mestries E."/>
            <person name="Morien E."/>
            <person name="Nambeesan S."/>
            <person name="Nguyen T."/>
            <person name="Pegot-Espagnet P."/>
            <person name="Pouilly N."/>
            <person name="Raftis F."/>
            <person name="Sallet E."/>
            <person name="Schiex T."/>
            <person name="Thomas J."/>
            <person name="Vandecasteele C."/>
            <person name="Vares D."/>
            <person name="Vear F."/>
            <person name="Vautrin S."/>
            <person name="Crespi M."/>
            <person name="Mangin B."/>
            <person name="Burke J.M."/>
            <person name="Salse J."/>
            <person name="Munos S."/>
            <person name="Vincourt P."/>
            <person name="Rieseberg L.H."/>
            <person name="Langlade N.B."/>
        </authorList>
    </citation>
    <scope>NUCLEOTIDE SEQUENCE [LARGE SCALE GENOMIC DNA]</scope>
    <source>
        <strain evidence="3">cv. SF193</strain>
        <tissue evidence="1">Leaves</tissue>
    </source>
</reference>
<dbReference type="Proteomes" id="UP000215914">
    <property type="component" value="Chromosome 14"/>
</dbReference>
<accession>A0A251SEA0</accession>
<evidence type="ECO:0000313" key="1">
    <source>
        <dbReference type="EMBL" id="KAF5767283.1"/>
    </source>
</evidence>
<dbReference type="EMBL" id="CM007903">
    <property type="protein sequence ID" value="OTF96968.1"/>
    <property type="molecule type" value="Genomic_DNA"/>
</dbReference>
<name>A0A251SEA0_HELAN</name>
<reference evidence="1" key="3">
    <citation type="submission" date="2020-06" db="EMBL/GenBank/DDBJ databases">
        <title>Helianthus annuus Genome sequencing and assembly Release 2.</title>
        <authorList>
            <person name="Gouzy J."/>
            <person name="Langlade N."/>
            <person name="Munos S."/>
        </authorList>
    </citation>
    <scope>NUCLEOTIDE SEQUENCE</scope>
    <source>
        <tissue evidence="1">Leaves</tissue>
    </source>
</reference>
<proteinExistence type="predicted"/>
<dbReference type="InParanoid" id="A0A251SEA0"/>
<dbReference type="AlphaFoldDB" id="A0A251SEA0"/>
<evidence type="ECO:0000313" key="2">
    <source>
        <dbReference type="EMBL" id="OTF96968.1"/>
    </source>
</evidence>
<dbReference type="EMBL" id="MNCJ02000329">
    <property type="protein sequence ID" value="KAF5767283.1"/>
    <property type="molecule type" value="Genomic_DNA"/>
</dbReference>
<protein>
    <submittedName>
        <fullName evidence="2">Uncharacterized protein</fullName>
    </submittedName>
</protein>
<keyword evidence="3" id="KW-1185">Reference proteome</keyword>
<sequence length="52" mass="5812">MLHPILTLSDSTESFIHSFIQITIVSCNCSLKSPFLLVVNRVQLLQSCSIPH</sequence>
<reference evidence="2" key="2">
    <citation type="submission" date="2017-02" db="EMBL/GenBank/DDBJ databases">
        <title>Sunflower complete genome.</title>
        <authorList>
            <person name="Langlade N."/>
            <person name="Munos S."/>
        </authorList>
    </citation>
    <scope>NUCLEOTIDE SEQUENCE [LARGE SCALE GENOMIC DNA]</scope>
    <source>
        <tissue evidence="2">Leaves</tissue>
    </source>
</reference>
<dbReference type="Gramene" id="mRNA:HanXRQr2_Chr14g0622491">
    <property type="protein sequence ID" value="CDS:HanXRQr2_Chr14g0622491.1"/>
    <property type="gene ID" value="HanXRQr2_Chr14g0622491"/>
</dbReference>
<evidence type="ECO:0000313" key="3">
    <source>
        <dbReference type="Proteomes" id="UP000215914"/>
    </source>
</evidence>
<organism evidence="2 3">
    <name type="scientific">Helianthus annuus</name>
    <name type="common">Common sunflower</name>
    <dbReference type="NCBI Taxonomy" id="4232"/>
    <lineage>
        <taxon>Eukaryota</taxon>
        <taxon>Viridiplantae</taxon>
        <taxon>Streptophyta</taxon>
        <taxon>Embryophyta</taxon>
        <taxon>Tracheophyta</taxon>
        <taxon>Spermatophyta</taxon>
        <taxon>Magnoliopsida</taxon>
        <taxon>eudicotyledons</taxon>
        <taxon>Gunneridae</taxon>
        <taxon>Pentapetalae</taxon>
        <taxon>asterids</taxon>
        <taxon>campanulids</taxon>
        <taxon>Asterales</taxon>
        <taxon>Asteraceae</taxon>
        <taxon>Asteroideae</taxon>
        <taxon>Heliantheae alliance</taxon>
        <taxon>Heliantheae</taxon>
        <taxon>Helianthus</taxon>
    </lineage>
</organism>